<accession>A0ABV7RP67</accession>
<evidence type="ECO:0000259" key="1">
    <source>
        <dbReference type="PROSITE" id="PS50995"/>
    </source>
</evidence>
<evidence type="ECO:0000313" key="3">
    <source>
        <dbReference type="Proteomes" id="UP001595740"/>
    </source>
</evidence>
<dbReference type="InterPro" id="IPR039422">
    <property type="entry name" value="MarR/SlyA-like"/>
</dbReference>
<dbReference type="InterPro" id="IPR036390">
    <property type="entry name" value="WH_DNA-bd_sf"/>
</dbReference>
<gene>
    <name evidence="2" type="ORF">ACFOLC_10480</name>
</gene>
<dbReference type="Gene3D" id="1.10.10.10">
    <property type="entry name" value="Winged helix-like DNA-binding domain superfamily/Winged helix DNA-binding domain"/>
    <property type="match status" value="1"/>
</dbReference>
<dbReference type="InterPro" id="IPR000835">
    <property type="entry name" value="HTH_MarR-typ"/>
</dbReference>
<keyword evidence="3" id="KW-1185">Reference proteome</keyword>
<dbReference type="PROSITE" id="PS50995">
    <property type="entry name" value="HTH_MARR_2"/>
    <property type="match status" value="1"/>
</dbReference>
<dbReference type="SMART" id="SM00347">
    <property type="entry name" value="HTH_MARR"/>
    <property type="match status" value="1"/>
</dbReference>
<feature type="domain" description="HTH marR-type" evidence="1">
    <location>
        <begin position="45"/>
        <end position="177"/>
    </location>
</feature>
<dbReference type="InterPro" id="IPR036388">
    <property type="entry name" value="WH-like_DNA-bd_sf"/>
</dbReference>
<evidence type="ECO:0000313" key="2">
    <source>
        <dbReference type="EMBL" id="MFC3551434.1"/>
    </source>
</evidence>
<dbReference type="RefSeq" id="WP_386759200.1">
    <property type="nucleotide sequence ID" value="NZ_JBHRXK010000004.1"/>
</dbReference>
<dbReference type="SUPFAM" id="SSF46785">
    <property type="entry name" value="Winged helix' DNA-binding domain"/>
    <property type="match status" value="1"/>
</dbReference>
<reference evidence="3" key="1">
    <citation type="journal article" date="2019" name="Int. J. Syst. Evol. Microbiol.">
        <title>The Global Catalogue of Microorganisms (GCM) 10K type strain sequencing project: providing services to taxonomists for standard genome sequencing and annotation.</title>
        <authorList>
            <consortium name="The Broad Institute Genomics Platform"/>
            <consortium name="The Broad Institute Genome Sequencing Center for Infectious Disease"/>
            <person name="Wu L."/>
            <person name="Ma J."/>
        </authorList>
    </citation>
    <scope>NUCLEOTIDE SEQUENCE [LARGE SCALE GENOMIC DNA]</scope>
    <source>
        <strain evidence="3">KCTC 42875</strain>
    </source>
</reference>
<dbReference type="PANTHER" id="PTHR33164:SF103">
    <property type="entry name" value="REGULATORY PROTEIN MARR"/>
    <property type="match status" value="1"/>
</dbReference>
<name>A0ABV7RP67_9GAMM</name>
<dbReference type="PRINTS" id="PR00598">
    <property type="entry name" value="HTHMARR"/>
</dbReference>
<organism evidence="2 3">
    <name type="scientific">Lysobacter cavernae</name>
    <dbReference type="NCBI Taxonomy" id="1685901"/>
    <lineage>
        <taxon>Bacteria</taxon>
        <taxon>Pseudomonadati</taxon>
        <taxon>Pseudomonadota</taxon>
        <taxon>Gammaproteobacteria</taxon>
        <taxon>Lysobacterales</taxon>
        <taxon>Lysobacteraceae</taxon>
        <taxon>Lysobacter</taxon>
    </lineage>
</organism>
<sequence length="183" mass="19276">MTITAAHDSPPASAGCVAAPHRRTNWAPALAPLRAVEAVPTLAGEPLLGHWLALVSRSRHLRLERAARKLRITVTEWVALKQLQHGSGISQCRLASAAGLTAPSLSRALASLEDTGYVTRSADAGDLRSVRVDITDAGRALVPRLLETESEVDRELFACLGPVAREELATALRAVAAVRGGAA</sequence>
<dbReference type="Pfam" id="PF01047">
    <property type="entry name" value="MarR"/>
    <property type="match status" value="1"/>
</dbReference>
<dbReference type="Proteomes" id="UP001595740">
    <property type="component" value="Unassembled WGS sequence"/>
</dbReference>
<dbReference type="PANTHER" id="PTHR33164">
    <property type="entry name" value="TRANSCRIPTIONAL REGULATOR, MARR FAMILY"/>
    <property type="match status" value="1"/>
</dbReference>
<proteinExistence type="predicted"/>
<comment type="caution">
    <text evidence="2">The sequence shown here is derived from an EMBL/GenBank/DDBJ whole genome shotgun (WGS) entry which is preliminary data.</text>
</comment>
<protein>
    <submittedName>
        <fullName evidence="2">MarR family winged helix-turn-helix transcriptional regulator</fullName>
    </submittedName>
</protein>
<dbReference type="EMBL" id="JBHRXK010000004">
    <property type="protein sequence ID" value="MFC3551434.1"/>
    <property type="molecule type" value="Genomic_DNA"/>
</dbReference>